<dbReference type="GO" id="GO:0005737">
    <property type="term" value="C:cytoplasm"/>
    <property type="evidence" value="ECO:0007669"/>
    <property type="project" value="TreeGrafter"/>
</dbReference>
<keyword evidence="5 6" id="KW-0456">Lyase</keyword>
<dbReference type="PANTHER" id="PTHR42844">
    <property type="entry name" value="DIHYDRONEOPTERIN ALDOLASE 1-RELATED"/>
    <property type="match status" value="1"/>
</dbReference>
<protein>
    <recommendedName>
        <fullName evidence="6">7,8-dihydroneopterin aldolase</fullName>
        <ecNumber evidence="6">4.1.2.25</ecNumber>
    </recommendedName>
</protein>
<dbReference type="UniPathway" id="UPA00077">
    <property type="reaction ID" value="UER00154"/>
</dbReference>
<dbReference type="NCBIfam" id="TIGR00525">
    <property type="entry name" value="folB"/>
    <property type="match status" value="1"/>
</dbReference>
<dbReference type="Pfam" id="PF02152">
    <property type="entry name" value="FolB"/>
    <property type="match status" value="1"/>
</dbReference>
<sequence length="124" mass="14171">MDKISVEGIRLYAYHGCLDEEGKIGTEYSVDVEVWGEVQAAIDSDELSHTMDYVTINRVVANRMAVRHKLIETVADQILGDIFKEMPLVQKAKIKLSKLHPPINGDVKRVSIELKRKRKHYLPQ</sequence>
<dbReference type="InterPro" id="IPR006157">
    <property type="entry name" value="FolB_dom"/>
</dbReference>
<evidence type="ECO:0000259" key="7">
    <source>
        <dbReference type="SMART" id="SM00905"/>
    </source>
</evidence>
<dbReference type="GO" id="GO:0046654">
    <property type="term" value="P:tetrahydrofolate biosynthetic process"/>
    <property type="evidence" value="ECO:0007669"/>
    <property type="project" value="UniProtKB-UniRule"/>
</dbReference>
<comment type="function">
    <text evidence="6">Catalyzes the conversion of 7,8-dihydroneopterin to 6-hydroxymethyl-7,8-dihydropterin.</text>
</comment>
<dbReference type="NCBIfam" id="TIGR00526">
    <property type="entry name" value="folB_dom"/>
    <property type="match status" value="1"/>
</dbReference>
<dbReference type="Gene3D" id="3.30.1130.10">
    <property type="match status" value="1"/>
</dbReference>
<dbReference type="AlphaFoldDB" id="A0A7H0VJE6"/>
<dbReference type="SMART" id="SM00905">
    <property type="entry name" value="FolB"/>
    <property type="match status" value="1"/>
</dbReference>
<evidence type="ECO:0000256" key="1">
    <source>
        <dbReference type="ARBA" id="ARBA00001353"/>
    </source>
</evidence>
<keyword evidence="4 6" id="KW-0289">Folate biosynthesis</keyword>
<dbReference type="Proteomes" id="UP000516305">
    <property type="component" value="Chromosome"/>
</dbReference>
<dbReference type="GO" id="GO:0046656">
    <property type="term" value="P:folic acid biosynthetic process"/>
    <property type="evidence" value="ECO:0007669"/>
    <property type="project" value="UniProtKB-UniRule"/>
</dbReference>
<dbReference type="InterPro" id="IPR043133">
    <property type="entry name" value="GTP-CH-I_C/QueF"/>
</dbReference>
<organism evidence="8 9">
    <name type="scientific">Croceimicrobium hydrocarbonivorans</name>
    <dbReference type="NCBI Taxonomy" id="2761580"/>
    <lineage>
        <taxon>Bacteria</taxon>
        <taxon>Pseudomonadati</taxon>
        <taxon>Bacteroidota</taxon>
        <taxon>Flavobacteriia</taxon>
        <taxon>Flavobacteriales</taxon>
        <taxon>Owenweeksiaceae</taxon>
        <taxon>Croceimicrobium</taxon>
    </lineage>
</organism>
<evidence type="ECO:0000256" key="2">
    <source>
        <dbReference type="ARBA" id="ARBA00005013"/>
    </source>
</evidence>
<accession>A0A7H0VJE6</accession>
<name>A0A7H0VJE6_9FLAO</name>
<dbReference type="PANTHER" id="PTHR42844:SF1">
    <property type="entry name" value="DIHYDRONEOPTERIN ALDOLASE 1-RELATED"/>
    <property type="match status" value="1"/>
</dbReference>
<comment type="catalytic activity">
    <reaction evidence="1 6">
        <text>7,8-dihydroneopterin = 6-hydroxymethyl-7,8-dihydropterin + glycolaldehyde</text>
        <dbReference type="Rhea" id="RHEA:10540"/>
        <dbReference type="ChEBI" id="CHEBI:17001"/>
        <dbReference type="ChEBI" id="CHEBI:17071"/>
        <dbReference type="ChEBI" id="CHEBI:44841"/>
        <dbReference type="EC" id="4.1.2.25"/>
    </reaction>
</comment>
<evidence type="ECO:0000256" key="3">
    <source>
        <dbReference type="ARBA" id="ARBA00005708"/>
    </source>
</evidence>
<proteinExistence type="inferred from homology"/>
<evidence type="ECO:0000256" key="4">
    <source>
        <dbReference type="ARBA" id="ARBA00022909"/>
    </source>
</evidence>
<dbReference type="SUPFAM" id="SSF55620">
    <property type="entry name" value="Tetrahydrobiopterin biosynthesis enzymes-like"/>
    <property type="match status" value="1"/>
</dbReference>
<evidence type="ECO:0000256" key="6">
    <source>
        <dbReference type="RuleBase" id="RU362079"/>
    </source>
</evidence>
<comment type="similarity">
    <text evidence="3 6">Belongs to the DHNA family.</text>
</comment>
<dbReference type="KEGG" id="chyd:H4K34_08365"/>
<evidence type="ECO:0000313" key="9">
    <source>
        <dbReference type="Proteomes" id="UP000516305"/>
    </source>
</evidence>
<dbReference type="EMBL" id="CP060139">
    <property type="protein sequence ID" value="QNR25844.1"/>
    <property type="molecule type" value="Genomic_DNA"/>
</dbReference>
<reference evidence="8 9" key="1">
    <citation type="submission" date="2020-08" db="EMBL/GenBank/DDBJ databases">
        <title>Croceimicrobium hydrocarbonivorans gen. nov., sp. nov., a novel marine bacterium isolated from a bacterial consortium that degrades polyethylene terephthalate.</title>
        <authorList>
            <person name="Liu R."/>
        </authorList>
    </citation>
    <scope>NUCLEOTIDE SEQUENCE [LARGE SCALE GENOMIC DNA]</scope>
    <source>
        <strain evidence="8 9">A20-9</strain>
    </source>
</reference>
<comment type="pathway">
    <text evidence="2 6">Cofactor biosynthesis; tetrahydrofolate biosynthesis; 2-amino-4-hydroxy-6-hydroxymethyl-7,8-dihydropteridine diphosphate from 7,8-dihydroneopterin triphosphate: step 3/4.</text>
</comment>
<evidence type="ECO:0000313" key="8">
    <source>
        <dbReference type="EMBL" id="QNR25844.1"/>
    </source>
</evidence>
<keyword evidence="9" id="KW-1185">Reference proteome</keyword>
<dbReference type="RefSeq" id="WP_210760369.1">
    <property type="nucleotide sequence ID" value="NZ_CP060139.1"/>
</dbReference>
<dbReference type="GO" id="GO:0004150">
    <property type="term" value="F:dihydroneopterin aldolase activity"/>
    <property type="evidence" value="ECO:0007669"/>
    <property type="project" value="UniProtKB-UniRule"/>
</dbReference>
<gene>
    <name evidence="8" type="primary">folB</name>
    <name evidence="8" type="ORF">H4K34_08365</name>
</gene>
<dbReference type="EC" id="4.1.2.25" evidence="6"/>
<dbReference type="InterPro" id="IPR006156">
    <property type="entry name" value="Dihydroneopterin_aldolase"/>
</dbReference>
<feature type="domain" description="Dihydroneopterin aldolase/epimerase" evidence="7">
    <location>
        <begin position="4"/>
        <end position="116"/>
    </location>
</feature>
<evidence type="ECO:0000256" key="5">
    <source>
        <dbReference type="ARBA" id="ARBA00023239"/>
    </source>
</evidence>